<evidence type="ECO:0000313" key="3">
    <source>
        <dbReference type="EMBL" id="PTN79012.1"/>
    </source>
</evidence>
<evidence type="ECO:0000313" key="6">
    <source>
        <dbReference type="EMBL" id="ROY50724.1"/>
    </source>
</evidence>
<organism evidence="3 9">
    <name type="scientific">Enterococcus faecalis</name>
    <name type="common">Streptococcus faecalis</name>
    <dbReference type="NCBI Taxonomy" id="1351"/>
    <lineage>
        <taxon>Bacteria</taxon>
        <taxon>Bacillati</taxon>
        <taxon>Bacillota</taxon>
        <taxon>Bacilli</taxon>
        <taxon>Lactobacillales</taxon>
        <taxon>Enterococcaceae</taxon>
        <taxon>Enterococcus</taxon>
    </lineage>
</organism>
<feature type="transmembrane region" description="Helical" evidence="1">
    <location>
        <begin position="6"/>
        <end position="28"/>
    </location>
</feature>
<evidence type="ECO:0000313" key="4">
    <source>
        <dbReference type="EMBL" id="QFY93643.1"/>
    </source>
</evidence>
<protein>
    <submittedName>
        <fullName evidence="3">Uncharacterized protein</fullName>
    </submittedName>
</protein>
<evidence type="ECO:0000313" key="7">
    <source>
        <dbReference type="EMBL" id="RYU33774.1"/>
    </source>
</evidence>
<accession>A0A1J6XNP8</accession>
<evidence type="ECO:0000313" key="11">
    <source>
        <dbReference type="Proteomes" id="UP000281488"/>
    </source>
</evidence>
<dbReference type="Proteomes" id="UP000292223">
    <property type="component" value="Unassembled WGS sequence"/>
</dbReference>
<dbReference type="Proteomes" id="UP000281488">
    <property type="component" value="Unassembled WGS sequence"/>
</dbReference>
<sequence>MLQKHLFAFVTIFFSSHLFFVKGMFILCQKNQINDE</sequence>
<evidence type="ECO:0000313" key="13">
    <source>
        <dbReference type="Proteomes" id="UP000305511"/>
    </source>
</evidence>
<evidence type="ECO:0000313" key="2">
    <source>
        <dbReference type="EMBL" id="MXS53175.1"/>
    </source>
</evidence>
<evidence type="ECO:0000313" key="14">
    <source>
        <dbReference type="Proteomes" id="UP000429730"/>
    </source>
</evidence>
<keyword evidence="1" id="KW-0472">Membrane</keyword>
<dbReference type="EMBL" id="CP042213">
    <property type="protein sequence ID" value="QFY93643.1"/>
    <property type="molecule type" value="Genomic_DNA"/>
</dbReference>
<dbReference type="EMBL" id="PZZH01000001">
    <property type="protein sequence ID" value="PTN79012.1"/>
    <property type="molecule type" value="Genomic_DNA"/>
</dbReference>
<dbReference type="EMBL" id="RKMZ01000010">
    <property type="protein sequence ID" value="ROX30302.1"/>
    <property type="molecule type" value="Genomic_DNA"/>
</dbReference>
<reference evidence="2 14" key="5">
    <citation type="submission" date="2019-04" db="EMBL/GenBank/DDBJ databases">
        <title>Step-wise assembly of the neonatal virome modulated by breast feeding.</title>
        <authorList>
            <person name="Liang G."/>
            <person name="Bushman F."/>
        </authorList>
    </citation>
    <scope>NUCLEOTIDE SEQUENCE [LARGE SCALE GENOMIC DNA]</scope>
    <source>
        <strain evidence="2 14">E3754</strain>
    </source>
</reference>
<reference evidence="3 9" key="1">
    <citation type="submission" date="2018-04" db="EMBL/GenBank/DDBJ databases">
        <authorList>
            <person name="Van Tyne D."/>
        </authorList>
    </citation>
    <scope>NUCLEOTIDE SEQUENCE [LARGE SCALE GENOMIC DNA]</scope>
    <source>
        <strain evidence="3 9">B2535</strain>
    </source>
</reference>
<keyword evidence="1" id="KW-0812">Transmembrane</keyword>
<evidence type="ECO:0000313" key="5">
    <source>
        <dbReference type="EMBL" id="ROX30302.1"/>
    </source>
</evidence>
<evidence type="ECO:0000313" key="12">
    <source>
        <dbReference type="Proteomes" id="UP000292223"/>
    </source>
</evidence>
<reference evidence="8 13" key="3">
    <citation type="submission" date="2019-02" db="EMBL/GenBank/DDBJ databases">
        <title>Bacteria dissemination in different level of health care in South Africa: the effectiveness of infections prevention and control.</title>
        <authorList>
            <person name="Shobo C."/>
            <person name="Amoako D.G."/>
            <person name="Allam M."/>
            <person name="Ismail A."/>
            <person name="Bester L.A."/>
            <person name="Essack S.Y."/>
        </authorList>
    </citation>
    <scope>NUCLEOTIDE SEQUENCE [LARGE SCALE GENOMIC DNA]</scope>
    <source>
        <strain evidence="8 13">2SIL2</strain>
    </source>
</reference>
<dbReference type="EMBL" id="RKOR01000014">
    <property type="protein sequence ID" value="ROY50724.1"/>
    <property type="molecule type" value="Genomic_DNA"/>
</dbReference>
<dbReference type="EMBL" id="SEWT01000003">
    <property type="protein sequence ID" value="RYU33774.1"/>
    <property type="molecule type" value="Genomic_DNA"/>
</dbReference>
<dbReference type="EMBL" id="WVTJ01000020">
    <property type="protein sequence ID" value="MXS53175.1"/>
    <property type="molecule type" value="Genomic_DNA"/>
</dbReference>
<dbReference type="EMBL" id="SIYF01000070">
    <property type="protein sequence ID" value="TKK90620.1"/>
    <property type="molecule type" value="Genomic_DNA"/>
</dbReference>
<reference evidence="7 12" key="4">
    <citation type="submission" date="2019-02" db="EMBL/GenBank/DDBJ databases">
        <title>From farm to fork: dissemination of Tn554::fexA-optrA in linezolid-resistant Enterococcus faecalis clones from chicken feces and meat in Tunisia.</title>
        <authorList>
            <person name="Tedim A.P."/>
            <person name="Elghaieb H."/>
            <person name="Abbassi M.S."/>
            <person name="Novais C."/>
            <person name="Hassen A."/>
            <person name="Peixe L."/>
            <person name="Freitas A.R."/>
        </authorList>
    </citation>
    <scope>NUCLEOTIDE SEQUENCE [LARGE SCALE GENOMIC DNA]</scope>
    <source>
        <strain evidence="7 12">728T</strain>
    </source>
</reference>
<name>A0A1J6XNP8_ENTFL</name>
<dbReference type="Proteomes" id="UP000429730">
    <property type="component" value="Unassembled WGS sequence"/>
</dbReference>
<proteinExistence type="predicted"/>
<dbReference type="AlphaFoldDB" id="A0A1J6XNP8"/>
<evidence type="ECO:0000313" key="9">
    <source>
        <dbReference type="Proteomes" id="UP000244140"/>
    </source>
</evidence>
<evidence type="ECO:0000256" key="1">
    <source>
        <dbReference type="SAM" id="Phobius"/>
    </source>
</evidence>
<reference evidence="10 11" key="2">
    <citation type="submission" date="2018-10" db="EMBL/GenBank/DDBJ databases">
        <title>Genotypes and phenotypes of Enterococci isolated from broiler chickens.</title>
        <authorList>
            <person name="Muhammad A.R."/>
            <person name="Diarra M.S."/>
        </authorList>
    </citation>
    <scope>NUCLEOTIDE SEQUENCE [LARGE SCALE GENOMIC DNA]</scope>
    <source>
        <strain evidence="5 11">LIT2 A36'</strain>
        <strain evidence="6 10">P7 C A21</strain>
    </source>
</reference>
<evidence type="ECO:0000313" key="10">
    <source>
        <dbReference type="Proteomes" id="UP000275941"/>
    </source>
</evidence>
<reference evidence="4" key="6">
    <citation type="submission" date="2019-07" db="EMBL/GenBank/DDBJ databases">
        <title>Transferable Resistance Gene optrA in Enterococcus faecalis from Swine in Brazil.</title>
        <authorList>
            <person name="Almeida L.M."/>
            <person name="Lebreton F."/>
            <person name="Gaca A."/>
            <person name="Bispo P.M."/>
            <person name="Saavedra J."/>
            <person name="Filsner P."/>
            <person name="Moreno A.M."/>
            <person name="Mamizuka E.M."/>
            <person name="Gilmore M.S."/>
        </authorList>
    </citation>
    <scope>NUCLEOTIDE SEQUENCE</scope>
    <source>
        <strain evidence="4">L15</strain>
    </source>
</reference>
<evidence type="ECO:0000313" key="8">
    <source>
        <dbReference type="EMBL" id="TKK90620.1"/>
    </source>
</evidence>
<gene>
    <name evidence="4" type="ORF">CGZ46_13400</name>
    <name evidence="3" type="ORF">DAI13_15075</name>
    <name evidence="5" type="ORF">EGW16_14555</name>
    <name evidence="6" type="ORF">EGW70_06760</name>
    <name evidence="7" type="ORF">EU507_06420</name>
    <name evidence="8" type="ORF">EY666_03120</name>
    <name evidence="2" type="ORF">GTI81_10670</name>
</gene>
<dbReference type="Proteomes" id="UP000244140">
    <property type="component" value="Unassembled WGS sequence"/>
</dbReference>
<dbReference type="Proteomes" id="UP000305511">
    <property type="component" value="Unassembled WGS sequence"/>
</dbReference>
<dbReference type="Proteomes" id="UP000275941">
    <property type="component" value="Unassembled WGS sequence"/>
</dbReference>
<keyword evidence="1" id="KW-1133">Transmembrane helix</keyword>